<feature type="compositionally biased region" description="Polar residues" evidence="1">
    <location>
        <begin position="1319"/>
        <end position="1333"/>
    </location>
</feature>
<feature type="compositionally biased region" description="Basic residues" evidence="1">
    <location>
        <begin position="754"/>
        <end position="765"/>
    </location>
</feature>
<dbReference type="InterPro" id="IPR036390">
    <property type="entry name" value="WH_DNA-bd_sf"/>
</dbReference>
<feature type="region of interest" description="Disordered" evidence="1">
    <location>
        <begin position="1533"/>
        <end position="1750"/>
    </location>
</feature>
<dbReference type="InterPro" id="IPR036388">
    <property type="entry name" value="WH-like_DNA-bd_sf"/>
</dbReference>
<feature type="region of interest" description="Disordered" evidence="1">
    <location>
        <begin position="1293"/>
        <end position="1512"/>
    </location>
</feature>
<proteinExistence type="predicted"/>
<name>A0A9Q1Q9F6_9CARY</name>
<feature type="region of interest" description="Disordered" evidence="1">
    <location>
        <begin position="884"/>
        <end position="913"/>
    </location>
</feature>
<dbReference type="EMBL" id="JAKOGI010000580">
    <property type="protein sequence ID" value="KAJ8432840.1"/>
    <property type="molecule type" value="Genomic_DNA"/>
</dbReference>
<dbReference type="InterPro" id="IPR017956">
    <property type="entry name" value="AT_hook_DNA-bd_motif"/>
</dbReference>
<feature type="region of interest" description="Disordered" evidence="1">
    <location>
        <begin position="737"/>
        <end position="768"/>
    </location>
</feature>
<feature type="domain" description="H15" evidence="2">
    <location>
        <begin position="107"/>
        <end position="177"/>
    </location>
</feature>
<feature type="compositionally biased region" description="Basic and acidic residues" evidence="1">
    <location>
        <begin position="1397"/>
        <end position="1416"/>
    </location>
</feature>
<feature type="compositionally biased region" description="Polar residues" evidence="1">
    <location>
        <begin position="1005"/>
        <end position="1030"/>
    </location>
</feature>
<feature type="compositionally biased region" description="Polar residues" evidence="1">
    <location>
        <begin position="890"/>
        <end position="899"/>
    </location>
</feature>
<feature type="compositionally biased region" description="Polar residues" evidence="1">
    <location>
        <begin position="1422"/>
        <end position="1438"/>
    </location>
</feature>
<feature type="compositionally biased region" description="Polar residues" evidence="1">
    <location>
        <begin position="1652"/>
        <end position="1665"/>
    </location>
</feature>
<dbReference type="PRINTS" id="PR00929">
    <property type="entry name" value="ATHOOK"/>
</dbReference>
<feature type="compositionally biased region" description="Polar residues" evidence="1">
    <location>
        <begin position="743"/>
        <end position="753"/>
    </location>
</feature>
<keyword evidence="4" id="KW-1185">Reference proteome</keyword>
<dbReference type="Proteomes" id="UP001153076">
    <property type="component" value="Unassembled WGS sequence"/>
</dbReference>
<dbReference type="Pfam" id="PF00538">
    <property type="entry name" value="Linker_histone"/>
    <property type="match status" value="1"/>
</dbReference>
<dbReference type="InterPro" id="IPR005818">
    <property type="entry name" value="Histone_H1/H5_H15"/>
</dbReference>
<organism evidence="3 4">
    <name type="scientific">Carnegiea gigantea</name>
    <dbReference type="NCBI Taxonomy" id="171969"/>
    <lineage>
        <taxon>Eukaryota</taxon>
        <taxon>Viridiplantae</taxon>
        <taxon>Streptophyta</taxon>
        <taxon>Embryophyta</taxon>
        <taxon>Tracheophyta</taxon>
        <taxon>Spermatophyta</taxon>
        <taxon>Magnoliopsida</taxon>
        <taxon>eudicotyledons</taxon>
        <taxon>Gunneridae</taxon>
        <taxon>Pentapetalae</taxon>
        <taxon>Caryophyllales</taxon>
        <taxon>Cactineae</taxon>
        <taxon>Cactaceae</taxon>
        <taxon>Cactoideae</taxon>
        <taxon>Echinocereeae</taxon>
        <taxon>Carnegiea</taxon>
    </lineage>
</organism>
<evidence type="ECO:0000313" key="3">
    <source>
        <dbReference type="EMBL" id="KAJ8432840.1"/>
    </source>
</evidence>
<feature type="compositionally biased region" description="Basic and acidic residues" evidence="1">
    <location>
        <begin position="1618"/>
        <end position="1629"/>
    </location>
</feature>
<comment type="caution">
    <text evidence="3">The sequence shown here is derived from an EMBL/GenBank/DDBJ whole genome shotgun (WGS) entry which is preliminary data.</text>
</comment>
<feature type="region of interest" description="Disordered" evidence="1">
    <location>
        <begin position="996"/>
        <end position="1278"/>
    </location>
</feature>
<accession>A0A9Q1Q9F6</accession>
<dbReference type="GO" id="GO:0003677">
    <property type="term" value="F:DNA binding"/>
    <property type="evidence" value="ECO:0007669"/>
    <property type="project" value="InterPro"/>
</dbReference>
<feature type="compositionally biased region" description="Basic and acidic residues" evidence="1">
    <location>
        <begin position="1534"/>
        <end position="1551"/>
    </location>
</feature>
<protein>
    <recommendedName>
        <fullName evidence="2">H15 domain-containing protein</fullName>
    </recommendedName>
</protein>
<feature type="compositionally biased region" description="Basic and acidic residues" evidence="1">
    <location>
        <begin position="1210"/>
        <end position="1221"/>
    </location>
</feature>
<evidence type="ECO:0000313" key="4">
    <source>
        <dbReference type="Proteomes" id="UP001153076"/>
    </source>
</evidence>
<feature type="compositionally biased region" description="Low complexity" evidence="1">
    <location>
        <begin position="1685"/>
        <end position="1708"/>
    </location>
</feature>
<dbReference type="SUPFAM" id="SSF46785">
    <property type="entry name" value="Winged helix' DNA-binding domain"/>
    <property type="match status" value="1"/>
</dbReference>
<gene>
    <name evidence="3" type="ORF">Cgig2_017053</name>
</gene>
<dbReference type="SMART" id="SM00384">
    <property type="entry name" value="AT_hook"/>
    <property type="match status" value="6"/>
</dbReference>
<feature type="compositionally biased region" description="Basic and acidic residues" evidence="1">
    <location>
        <begin position="1448"/>
        <end position="1473"/>
    </location>
</feature>
<feature type="compositionally biased region" description="Basic and acidic residues" evidence="1">
    <location>
        <begin position="1073"/>
        <end position="1090"/>
    </location>
</feature>
<feature type="compositionally biased region" description="Low complexity" evidence="1">
    <location>
        <begin position="1145"/>
        <end position="1156"/>
    </location>
</feature>
<dbReference type="OrthoDB" id="1110759at2759"/>
<feature type="compositionally biased region" description="Basic and acidic residues" evidence="1">
    <location>
        <begin position="1098"/>
        <end position="1112"/>
    </location>
</feature>
<evidence type="ECO:0000256" key="1">
    <source>
        <dbReference type="SAM" id="MobiDB-lite"/>
    </source>
</evidence>
<feature type="compositionally biased region" description="Polar residues" evidence="1">
    <location>
        <begin position="1632"/>
        <end position="1645"/>
    </location>
</feature>
<dbReference type="PROSITE" id="PS51504">
    <property type="entry name" value="H15"/>
    <property type="match status" value="1"/>
</dbReference>
<sequence length="1750" mass="194845">MHRKGHLESVETGNGHTTSLLACQNHQVQMLENGVNASTPSQSHLVPSNPTLKPFDLSRQTRIMENLKAAVLLRLANSHPNKALSAAQISAVERGLAQAFPSFRTPTHPTYASMIQTAILKLNEEGGSMESSISEYIIANYEDLPWAHKSYLSHYLNKLCESGEIVCTSTKCYTVPDLIHQSKSKKKSVRPNPGRKREEDVTAEGNLGGQELILVNEDEVCFQEEETQVFVRTRAKRRRSLVVHHKDEKVGGKDVRREGNMIRSNQRAVIEEQNKLSELNQGDELRKDSELRQHGFGTNDKCNDTVIVEEGLPKTQQGVGCGGGIEQQAGSTKLTVENLMPEHGQDEMITEVLPLDHDSSKQRTGPLLPPVPSILEKRLPGECKNEAGTKTLQLDSENCDANLVPVPIESVKNSALEERNHSGNIAQLVLSSNGGNQGWTTSDVDGNALENTLKQAIILESDQSSCAAHWMIVPFKGDTSTPATQKETKPVSKERKEIIVCGLPAGVSMQPIRKPQLRRPKKRLKHCQKKSLLLLEKSVPASPISLERPKLLEYEHIAKVSPHTGHETKNLAFPNFSEFVLPRTLTLYSVNFITREADEILVSHSGHGASVILYSSFNPLIYGVMGVCECVALLSSTKLKKSPLQTGEAHSSYPHETTRVIFVEEASLQLELEKQKLHLELSPASGPQELMSTDDEDLNIPLQQVKQKCGKQRKLSEGITASQAPVALLSSVGAKLDAEPPASENTAVPQRNNKLARSKRNKQGKQLKSWLRLQGQKCENLEADNPGACKSEVLSSFQFKRGCENEKGRHDDGDPELAETLADGVADKCSMEYLHDQQGDSQVQGSSYVELMAEIVSLDAQCHELGENQLTMRDYGLSAEVKQASEVSLRESSPPWNQDGQKEERTQQNQTEMVDVASYDPEPITAASVEEKESAENEKPQFMEKKIKRLTGQVRGTLETRPAPDNVTAKLSSSAGLLPNLILEAATMVCQLDQNKREQPKNDDQIASSDFEATSTRGVVSDNSPSQQLINEPFSAKLGSQCQDGHMEDKQGKDESEAGLMDPHTPFAGPLKSECRGRPKKQKEETKDGSDSLNLQHQEQEAPAKSASEHALSRQQNKGPKKDGRGRPRKQKQEIKNASDPLNLQQQEQAPAESASLHLLYHRQNKWPKKDGRGRPRKQKEEKKDVAAPLNEHDQLQKASPETAIQLIENDGHGSPRKQTEETTGNLAAPLNSHVEKKGGSSEIAIHQSSWQQSKEKKRDGRGRPRKQNIVFNKDGAAPLNLYFQEQEGLFRLAVHQHSQQQSKQPKRDGRGRPRKQHQMVNEDTTASLSLRHQQQEELSEPETRQYSQLQIKQPEGDGLLQKKRGATEDDAAVVVPLDQWLQERSPESAVQQNKQPRRDGRGRPRKQDRGTKEDVGVPLNLDQQQKEGLSGPATQRMQNKKRKRDGRGRPLKKDAVTKEDVAVASTLDHEQLEGPFGLETQQLNRQPKRDCRGRPRKLKGETKGNEATLLHQQQELPMLAIHSALGASVVADELDRKEEGKPKETDHHINFPDSEILLSLDNQSNQMPREQKQHVQVDSYKPEAAGTLLESQTPQQCEEGVLKSTPARVLTEDESPQQEKENKPHLEEDQLNYSDEQPGKSQYQVHDMPSDQEQFTLSSASETPEQLMEHNEDRGGQLPRSKPQSEPSVEQPCQQEEEQCQLYQENQGQSRDQGKTPKQKSAKTKAVEVPLASKGVLRSRIKRQSQSET</sequence>
<dbReference type="CDD" id="cd00073">
    <property type="entry name" value="H15"/>
    <property type="match status" value="1"/>
</dbReference>
<evidence type="ECO:0000259" key="2">
    <source>
        <dbReference type="PROSITE" id="PS51504"/>
    </source>
</evidence>
<feature type="compositionally biased region" description="Basic and acidic residues" evidence="1">
    <location>
        <begin position="1045"/>
        <end position="1056"/>
    </location>
</feature>
<feature type="compositionally biased region" description="Basic and acidic residues" evidence="1">
    <location>
        <begin position="1488"/>
        <end position="1505"/>
    </location>
</feature>
<dbReference type="Gene3D" id="1.10.10.10">
    <property type="entry name" value="Winged helix-like DNA-binding domain superfamily/Winged helix DNA-binding domain"/>
    <property type="match status" value="1"/>
</dbReference>
<dbReference type="GO" id="GO:0006334">
    <property type="term" value="P:nucleosome assembly"/>
    <property type="evidence" value="ECO:0007669"/>
    <property type="project" value="InterPro"/>
</dbReference>
<feature type="compositionally biased region" description="Basic and acidic residues" evidence="1">
    <location>
        <begin position="1168"/>
        <end position="1196"/>
    </location>
</feature>
<dbReference type="GO" id="GO:0000786">
    <property type="term" value="C:nucleosome"/>
    <property type="evidence" value="ECO:0007669"/>
    <property type="project" value="InterPro"/>
</dbReference>
<dbReference type="SMART" id="SM00526">
    <property type="entry name" value="H15"/>
    <property type="match status" value="1"/>
</dbReference>
<feature type="compositionally biased region" description="Basic and acidic residues" evidence="1">
    <location>
        <begin position="1254"/>
        <end position="1263"/>
    </location>
</feature>
<reference evidence="3" key="1">
    <citation type="submission" date="2022-04" db="EMBL/GenBank/DDBJ databases">
        <title>Carnegiea gigantea Genome sequencing and assembly v2.</title>
        <authorList>
            <person name="Copetti D."/>
            <person name="Sanderson M.J."/>
            <person name="Burquez A."/>
            <person name="Wojciechowski M.F."/>
        </authorList>
    </citation>
    <scope>NUCLEOTIDE SEQUENCE</scope>
    <source>
        <strain evidence="3">SGP5-SGP5p</strain>
        <tissue evidence="3">Aerial part</tissue>
    </source>
</reference>
<dbReference type="PROSITE" id="PS51257">
    <property type="entry name" value="PROKAR_LIPOPROTEIN"/>
    <property type="match status" value="1"/>
</dbReference>
<feature type="compositionally biased region" description="Basic and acidic residues" evidence="1">
    <location>
        <begin position="1120"/>
        <end position="1137"/>
    </location>
</feature>